<comment type="caution">
    <text evidence="1">The sequence shown here is derived from an EMBL/GenBank/DDBJ whole genome shotgun (WGS) entry which is preliminary data.</text>
</comment>
<protein>
    <submittedName>
        <fullName evidence="1">Uncharacterized protein</fullName>
    </submittedName>
</protein>
<dbReference type="Proteomes" id="UP000683360">
    <property type="component" value="Unassembled WGS sequence"/>
</dbReference>
<reference evidence="1" key="1">
    <citation type="submission" date="2021-03" db="EMBL/GenBank/DDBJ databases">
        <authorList>
            <person name="Bekaert M."/>
        </authorList>
    </citation>
    <scope>NUCLEOTIDE SEQUENCE</scope>
</reference>
<accession>A0A8S3QRI2</accession>
<dbReference type="AlphaFoldDB" id="A0A8S3QRI2"/>
<evidence type="ECO:0000313" key="1">
    <source>
        <dbReference type="EMBL" id="CAG2199300.1"/>
    </source>
</evidence>
<sequence>MPISFSILPEVKSFVPTYDFTSAYRQLAFRCQASIPPEYHRYVFDITWYINNNEIVSKNQIPYIKLNTDGVLHRIDWDSHPNGPRVLGFWVMCKMRARQHAITASSPYTSSDAFYAGAQIERTSFIVKSGMDVTIKIKSTVPVACVHFDGRTFCSVYIELFSMQDQFQSRPANCNDSLSDEEIQMSKSSCGLVFDGTQWQNYHTFKIQTLSDQALRSSYKCAAKLFARSHIDSLWNNYQLPEIYVSKC</sequence>
<gene>
    <name evidence="1" type="ORF">MEDL_13947</name>
</gene>
<dbReference type="OrthoDB" id="6181227at2759"/>
<keyword evidence="2" id="KW-1185">Reference proteome</keyword>
<proteinExistence type="predicted"/>
<name>A0A8S3QRI2_MYTED</name>
<evidence type="ECO:0000313" key="2">
    <source>
        <dbReference type="Proteomes" id="UP000683360"/>
    </source>
</evidence>
<dbReference type="EMBL" id="CAJPWZ010000720">
    <property type="protein sequence ID" value="CAG2199300.1"/>
    <property type="molecule type" value="Genomic_DNA"/>
</dbReference>
<organism evidence="1 2">
    <name type="scientific">Mytilus edulis</name>
    <name type="common">Blue mussel</name>
    <dbReference type="NCBI Taxonomy" id="6550"/>
    <lineage>
        <taxon>Eukaryota</taxon>
        <taxon>Metazoa</taxon>
        <taxon>Spiralia</taxon>
        <taxon>Lophotrochozoa</taxon>
        <taxon>Mollusca</taxon>
        <taxon>Bivalvia</taxon>
        <taxon>Autobranchia</taxon>
        <taxon>Pteriomorphia</taxon>
        <taxon>Mytilida</taxon>
        <taxon>Mytiloidea</taxon>
        <taxon>Mytilidae</taxon>
        <taxon>Mytilinae</taxon>
        <taxon>Mytilus</taxon>
    </lineage>
</organism>